<feature type="transmembrane region" description="Helical" evidence="4">
    <location>
        <begin position="221"/>
        <end position="239"/>
    </location>
</feature>
<feature type="transmembrane region" description="Helical" evidence="4">
    <location>
        <begin position="50"/>
        <end position="76"/>
    </location>
</feature>
<sequence length="402" mass="43574">MLFSKAQASKTAGDTAFMILFAVCFCHLLNDTMQSMLPAIYPLLKEELNLSFVEIGLLTLNLQITSSVIQPLVGIYADKHHHSWQLAVGMLFTFTGIFILSMATSYAMVMLAVALMGCGSSIFHPQASQVAQVAAGSRKGLAQSIFQVGGNGGYAIGPLLAALIIIPHGLHAVRWFAIIAVVASSVLYYVGRWHVKALANHRKVNAVTWSTAKTYAMRWKIFFVVLLFILMFSKNFYTASMTNYYTFFLIDKFGVTVQTSQYCLFVFLASQVVGTLVGGWIGDNYGRKSVILFSIFGAAPFTIALPYLTNLWATIVLSVVIGMVMASAFSAILVFATDLMPHHTGIVAGLFYGLSFGAAGVGSALFGYIADAWGIDSVLKISTLLPLIGIGAVFLPKMNKEK</sequence>
<feature type="transmembrane region" description="Helical" evidence="4">
    <location>
        <begin position="289"/>
        <end position="309"/>
    </location>
</feature>
<dbReference type="CDD" id="cd17478">
    <property type="entry name" value="MFS_FsR"/>
    <property type="match status" value="1"/>
</dbReference>
<organism evidence="6 7">
    <name type="scientific">Hallella faecis</name>
    <dbReference type="NCBI Taxonomy" id="2841596"/>
    <lineage>
        <taxon>Bacteria</taxon>
        <taxon>Pseudomonadati</taxon>
        <taxon>Bacteroidota</taxon>
        <taxon>Bacteroidia</taxon>
        <taxon>Bacteroidales</taxon>
        <taxon>Prevotellaceae</taxon>
        <taxon>Hallella</taxon>
    </lineage>
</organism>
<dbReference type="InterPro" id="IPR011701">
    <property type="entry name" value="MFS"/>
</dbReference>
<evidence type="ECO:0000259" key="5">
    <source>
        <dbReference type="PROSITE" id="PS50850"/>
    </source>
</evidence>
<name>A0ABV1FPF1_9BACT</name>
<evidence type="ECO:0000256" key="3">
    <source>
        <dbReference type="ARBA" id="ARBA00023136"/>
    </source>
</evidence>
<gene>
    <name evidence="6" type="ORF">AAAT34_04330</name>
</gene>
<dbReference type="Proteomes" id="UP001487296">
    <property type="component" value="Unassembled WGS sequence"/>
</dbReference>
<keyword evidence="3 4" id="KW-0472">Membrane</keyword>
<dbReference type="RefSeq" id="WP_215759355.1">
    <property type="nucleotide sequence ID" value="NZ_JAHKBE010000010.1"/>
</dbReference>
<feature type="transmembrane region" description="Helical" evidence="4">
    <location>
        <begin position="145"/>
        <end position="166"/>
    </location>
</feature>
<evidence type="ECO:0000313" key="7">
    <source>
        <dbReference type="Proteomes" id="UP001487296"/>
    </source>
</evidence>
<protein>
    <submittedName>
        <fullName evidence="6">MFS transporter</fullName>
    </submittedName>
</protein>
<feature type="domain" description="Major facilitator superfamily (MFS) profile" evidence="5">
    <location>
        <begin position="19"/>
        <end position="401"/>
    </location>
</feature>
<feature type="transmembrane region" description="Helical" evidence="4">
    <location>
        <begin position="347"/>
        <end position="369"/>
    </location>
</feature>
<evidence type="ECO:0000256" key="1">
    <source>
        <dbReference type="ARBA" id="ARBA00022692"/>
    </source>
</evidence>
<feature type="transmembrane region" description="Helical" evidence="4">
    <location>
        <begin position="315"/>
        <end position="335"/>
    </location>
</feature>
<dbReference type="Pfam" id="PF07690">
    <property type="entry name" value="MFS_1"/>
    <property type="match status" value="1"/>
</dbReference>
<dbReference type="InterPro" id="IPR020846">
    <property type="entry name" value="MFS_dom"/>
</dbReference>
<evidence type="ECO:0000256" key="4">
    <source>
        <dbReference type="SAM" id="Phobius"/>
    </source>
</evidence>
<dbReference type="PANTHER" id="PTHR43129">
    <property type="entry name" value="FOSMIDOMYCIN RESISTANCE PROTEIN"/>
    <property type="match status" value="1"/>
</dbReference>
<keyword evidence="2 4" id="KW-1133">Transmembrane helix</keyword>
<dbReference type="PROSITE" id="PS50850">
    <property type="entry name" value="MFS"/>
    <property type="match status" value="1"/>
</dbReference>
<keyword evidence="1 4" id="KW-0812">Transmembrane</keyword>
<feature type="transmembrane region" description="Helical" evidence="4">
    <location>
        <begin position="83"/>
        <end position="100"/>
    </location>
</feature>
<dbReference type="SUPFAM" id="SSF103473">
    <property type="entry name" value="MFS general substrate transporter"/>
    <property type="match status" value="1"/>
</dbReference>
<proteinExistence type="predicted"/>
<keyword evidence="7" id="KW-1185">Reference proteome</keyword>
<evidence type="ECO:0000313" key="6">
    <source>
        <dbReference type="EMBL" id="MEQ2486282.1"/>
    </source>
</evidence>
<evidence type="ECO:0000256" key="2">
    <source>
        <dbReference type="ARBA" id="ARBA00022989"/>
    </source>
</evidence>
<reference evidence="6 7" key="1">
    <citation type="submission" date="2024-04" db="EMBL/GenBank/DDBJ databases">
        <title>Human intestinal bacterial collection.</title>
        <authorList>
            <person name="Pauvert C."/>
            <person name="Hitch T.C.A."/>
            <person name="Clavel T."/>
        </authorList>
    </citation>
    <scope>NUCLEOTIDE SEQUENCE [LARGE SCALE GENOMIC DNA]</scope>
    <source>
        <strain evidence="6 7">CLA-AA-H145</strain>
    </source>
</reference>
<dbReference type="EMBL" id="JBBNFP010000010">
    <property type="protein sequence ID" value="MEQ2486282.1"/>
    <property type="molecule type" value="Genomic_DNA"/>
</dbReference>
<dbReference type="InterPro" id="IPR036259">
    <property type="entry name" value="MFS_trans_sf"/>
</dbReference>
<dbReference type="PANTHER" id="PTHR43129:SF1">
    <property type="entry name" value="FOSMIDOMYCIN RESISTANCE PROTEIN"/>
    <property type="match status" value="1"/>
</dbReference>
<dbReference type="Gene3D" id="1.20.1250.20">
    <property type="entry name" value="MFS general substrate transporter like domains"/>
    <property type="match status" value="2"/>
</dbReference>
<feature type="transmembrane region" description="Helical" evidence="4">
    <location>
        <begin position="259"/>
        <end position="282"/>
    </location>
</feature>
<feature type="transmembrane region" description="Helical" evidence="4">
    <location>
        <begin position="172"/>
        <end position="190"/>
    </location>
</feature>
<comment type="caution">
    <text evidence="6">The sequence shown here is derived from an EMBL/GenBank/DDBJ whole genome shotgun (WGS) entry which is preliminary data.</text>
</comment>
<feature type="transmembrane region" description="Helical" evidence="4">
    <location>
        <begin position="375"/>
        <end position="395"/>
    </location>
</feature>
<accession>A0ABV1FPF1</accession>
<feature type="transmembrane region" description="Helical" evidence="4">
    <location>
        <begin position="12"/>
        <end position="30"/>
    </location>
</feature>